<dbReference type="GO" id="GO:0003824">
    <property type="term" value="F:catalytic activity"/>
    <property type="evidence" value="ECO:0007669"/>
    <property type="project" value="InterPro"/>
</dbReference>
<dbReference type="Proteomes" id="UP000292639">
    <property type="component" value="Unassembled WGS sequence"/>
</dbReference>
<organism evidence="6 7">
    <name type="scientific">Stutzerimonas kirkiae</name>
    <dbReference type="NCBI Taxonomy" id="2211392"/>
    <lineage>
        <taxon>Bacteria</taxon>
        <taxon>Pseudomonadati</taxon>
        <taxon>Pseudomonadota</taxon>
        <taxon>Gammaproteobacteria</taxon>
        <taxon>Pseudomonadales</taxon>
        <taxon>Pseudomonadaceae</taxon>
        <taxon>Stutzerimonas</taxon>
    </lineage>
</organism>
<protein>
    <submittedName>
        <fullName evidence="6">Non-ribosomal peptide synthetase</fullName>
    </submittedName>
</protein>
<dbReference type="InterPro" id="IPR045851">
    <property type="entry name" value="AMP-bd_C_sf"/>
</dbReference>
<sequence>GDLARYRADGVIEYVGRIDHQVKIRGFRIELGEVEARLQEHEAVREAVVIDIEGPSGKQLAAYLVTDTDPSNDPDWQTTLRSTLRDYLKESLPDYMVPAHLVFLGAMPLTPNGKLDRRALPKPDASQLQQEYVAPQSELEQRIAAIWADVLKVEKVGLTDNFFELGGDSIISIQVVSRARQMGIRFTPKELFQHQTVQGLASVAKRGEGGGLQIDQGLVTGEALLLPIHRHFFEEDIPERHHWNQALLLKPGRALNAEHLEQAIQALVVHHDALRLSFIQDASQVWAAHYRPVTEQQAILWQSSVQNEEQLEA</sequence>
<dbReference type="Gene3D" id="3.30.300.30">
    <property type="match status" value="1"/>
</dbReference>
<dbReference type="FunFam" id="1.10.1200.10:FF:000005">
    <property type="entry name" value="Nonribosomal peptide synthetase 1"/>
    <property type="match status" value="1"/>
</dbReference>
<comment type="similarity">
    <text evidence="2">Belongs to the ATP-dependent AMP-binding enzyme family.</text>
</comment>
<evidence type="ECO:0000313" key="6">
    <source>
        <dbReference type="EMBL" id="TBU87151.1"/>
    </source>
</evidence>
<dbReference type="PANTHER" id="PTHR45398">
    <property type="match status" value="1"/>
</dbReference>
<reference evidence="6 7" key="1">
    <citation type="submission" date="2018-06" db="EMBL/GenBank/DDBJ databases">
        <title>Three novel Pseudomonas species isolated from symptomatic oak.</title>
        <authorList>
            <person name="Bueno-Gonzalez V."/>
            <person name="Brady C."/>
        </authorList>
    </citation>
    <scope>NUCLEOTIDE SEQUENCE [LARGE SCALE GENOMIC DNA]</scope>
    <source>
        <strain evidence="6 7">P17C</strain>
    </source>
</reference>
<evidence type="ECO:0000259" key="5">
    <source>
        <dbReference type="PROSITE" id="PS50075"/>
    </source>
</evidence>
<dbReference type="Pfam" id="PF00550">
    <property type="entry name" value="PP-binding"/>
    <property type="match status" value="1"/>
</dbReference>
<dbReference type="GO" id="GO:0031177">
    <property type="term" value="F:phosphopantetheine binding"/>
    <property type="evidence" value="ECO:0007669"/>
    <property type="project" value="InterPro"/>
</dbReference>
<dbReference type="GO" id="GO:0044550">
    <property type="term" value="P:secondary metabolite biosynthetic process"/>
    <property type="evidence" value="ECO:0007669"/>
    <property type="project" value="UniProtKB-ARBA"/>
</dbReference>
<evidence type="ECO:0000313" key="7">
    <source>
        <dbReference type="Proteomes" id="UP000292639"/>
    </source>
</evidence>
<dbReference type="InterPro" id="IPR009081">
    <property type="entry name" value="PP-bd_ACP"/>
</dbReference>
<keyword evidence="4" id="KW-0597">Phosphoprotein</keyword>
<feature type="non-terminal residue" evidence="6">
    <location>
        <position position="313"/>
    </location>
</feature>
<dbReference type="RefSeq" id="WP_242672006.1">
    <property type="nucleotide sequence ID" value="NZ_QJUO01000075.1"/>
</dbReference>
<dbReference type="SUPFAM" id="SSF47336">
    <property type="entry name" value="ACP-like"/>
    <property type="match status" value="1"/>
</dbReference>
<evidence type="ECO:0000256" key="1">
    <source>
        <dbReference type="ARBA" id="ARBA00001957"/>
    </source>
</evidence>
<dbReference type="PROSITE" id="PS50075">
    <property type="entry name" value="CARRIER"/>
    <property type="match status" value="1"/>
</dbReference>
<accession>A0A4Q9QUW5</accession>
<dbReference type="SUPFAM" id="SSF52777">
    <property type="entry name" value="CoA-dependent acyltransferases"/>
    <property type="match status" value="1"/>
</dbReference>
<proteinExistence type="inferred from homology"/>
<feature type="domain" description="Carrier" evidence="5">
    <location>
        <begin position="134"/>
        <end position="208"/>
    </location>
</feature>
<dbReference type="Gene3D" id="3.40.50.12780">
    <property type="entry name" value="N-terminal domain of ligase-like"/>
    <property type="match status" value="1"/>
</dbReference>
<dbReference type="InterPro" id="IPR023213">
    <property type="entry name" value="CAT-like_dom_sf"/>
</dbReference>
<evidence type="ECO:0000256" key="3">
    <source>
        <dbReference type="ARBA" id="ARBA00022450"/>
    </source>
</evidence>
<dbReference type="Gene3D" id="3.30.559.10">
    <property type="entry name" value="Chloramphenicol acetyltransferase-like domain"/>
    <property type="match status" value="1"/>
</dbReference>
<dbReference type="Pfam" id="PF00668">
    <property type="entry name" value="Condensation"/>
    <property type="match status" value="1"/>
</dbReference>
<dbReference type="InterPro" id="IPR020806">
    <property type="entry name" value="PKS_PP-bd"/>
</dbReference>
<comment type="caution">
    <text evidence="6">The sequence shown here is derived from an EMBL/GenBank/DDBJ whole genome shotgun (WGS) entry which is preliminary data.</text>
</comment>
<dbReference type="InterPro" id="IPR025110">
    <property type="entry name" value="AMP-bd_C"/>
</dbReference>
<gene>
    <name evidence="6" type="ORF">DNJ96_19080</name>
</gene>
<evidence type="ECO:0000256" key="4">
    <source>
        <dbReference type="ARBA" id="ARBA00022553"/>
    </source>
</evidence>
<dbReference type="FunFam" id="3.30.300.30:FF:000010">
    <property type="entry name" value="Enterobactin synthetase component F"/>
    <property type="match status" value="1"/>
</dbReference>
<keyword evidence="3" id="KW-0596">Phosphopantetheine</keyword>
<dbReference type="AlphaFoldDB" id="A0A4Q9QUW5"/>
<dbReference type="InterPro" id="IPR006162">
    <property type="entry name" value="Ppantetheine_attach_site"/>
</dbReference>
<evidence type="ECO:0000256" key="2">
    <source>
        <dbReference type="ARBA" id="ARBA00006432"/>
    </source>
</evidence>
<dbReference type="PROSITE" id="PS00012">
    <property type="entry name" value="PHOSPHOPANTETHEINE"/>
    <property type="match status" value="1"/>
</dbReference>
<dbReference type="SMART" id="SM00823">
    <property type="entry name" value="PKS_PP"/>
    <property type="match status" value="1"/>
</dbReference>
<dbReference type="InterPro" id="IPR001242">
    <property type="entry name" value="Condensation_dom"/>
</dbReference>
<dbReference type="Pfam" id="PF13193">
    <property type="entry name" value="AMP-binding_C"/>
    <property type="match status" value="1"/>
</dbReference>
<dbReference type="PANTHER" id="PTHR45398:SF1">
    <property type="entry name" value="ENZYME, PUTATIVE (JCVI)-RELATED"/>
    <property type="match status" value="1"/>
</dbReference>
<name>A0A4Q9QUW5_9GAMM</name>
<dbReference type="InterPro" id="IPR036736">
    <property type="entry name" value="ACP-like_sf"/>
</dbReference>
<keyword evidence="7" id="KW-1185">Reference proteome</keyword>
<dbReference type="InterPro" id="IPR042099">
    <property type="entry name" value="ANL_N_sf"/>
</dbReference>
<dbReference type="SUPFAM" id="SSF56801">
    <property type="entry name" value="Acetyl-CoA synthetase-like"/>
    <property type="match status" value="1"/>
</dbReference>
<comment type="cofactor">
    <cofactor evidence="1">
        <name>pantetheine 4'-phosphate</name>
        <dbReference type="ChEBI" id="CHEBI:47942"/>
    </cofactor>
</comment>
<dbReference type="Gene3D" id="1.10.1200.10">
    <property type="entry name" value="ACP-like"/>
    <property type="match status" value="1"/>
</dbReference>
<dbReference type="EMBL" id="QJUP01000062">
    <property type="protein sequence ID" value="TBU87151.1"/>
    <property type="molecule type" value="Genomic_DNA"/>
</dbReference>
<feature type="non-terminal residue" evidence="6">
    <location>
        <position position="1"/>
    </location>
</feature>